<accession>A0A9P7VPN9</accession>
<dbReference type="GeneID" id="66112803"/>
<reference evidence="2" key="1">
    <citation type="submission" date="2020-11" db="EMBL/GenBank/DDBJ databases">
        <title>Adaptations for nitrogen fixation in a non-lichenized fungal sporocarp promotes dispersal by wood-feeding termites.</title>
        <authorList>
            <consortium name="DOE Joint Genome Institute"/>
            <person name="Koch R.A."/>
            <person name="Yoon G."/>
            <person name="Arayal U."/>
            <person name="Lail K."/>
            <person name="Amirebrahimi M."/>
            <person name="Labutti K."/>
            <person name="Lipzen A."/>
            <person name="Riley R."/>
            <person name="Barry K."/>
            <person name="Henrissat B."/>
            <person name="Grigoriev I.V."/>
            <person name="Herr J.R."/>
            <person name="Aime M.C."/>
        </authorList>
    </citation>
    <scope>NUCLEOTIDE SEQUENCE</scope>
    <source>
        <strain evidence="2">MCA 3950</strain>
    </source>
</reference>
<evidence type="ECO:0000256" key="1">
    <source>
        <dbReference type="SAM" id="Phobius"/>
    </source>
</evidence>
<dbReference type="AlphaFoldDB" id="A0A9P7VPN9"/>
<keyword evidence="1" id="KW-0472">Membrane</keyword>
<organism evidence="2 3">
    <name type="scientific">Guyanagaster necrorhizus</name>
    <dbReference type="NCBI Taxonomy" id="856835"/>
    <lineage>
        <taxon>Eukaryota</taxon>
        <taxon>Fungi</taxon>
        <taxon>Dikarya</taxon>
        <taxon>Basidiomycota</taxon>
        <taxon>Agaricomycotina</taxon>
        <taxon>Agaricomycetes</taxon>
        <taxon>Agaricomycetidae</taxon>
        <taxon>Agaricales</taxon>
        <taxon>Marasmiineae</taxon>
        <taxon>Physalacriaceae</taxon>
        <taxon>Guyanagaster</taxon>
    </lineage>
</organism>
<keyword evidence="1" id="KW-1133">Transmembrane helix</keyword>
<dbReference type="OrthoDB" id="2756615at2759"/>
<keyword evidence="1" id="KW-0812">Transmembrane</keyword>
<dbReference type="RefSeq" id="XP_043038611.1">
    <property type="nucleotide sequence ID" value="XM_043190506.1"/>
</dbReference>
<evidence type="ECO:0000313" key="2">
    <source>
        <dbReference type="EMBL" id="KAG7445111.1"/>
    </source>
</evidence>
<dbReference type="Gene3D" id="2.60.120.260">
    <property type="entry name" value="Galactose-binding domain-like"/>
    <property type="match status" value="2"/>
</dbReference>
<dbReference type="Proteomes" id="UP000812287">
    <property type="component" value="Unassembled WGS sequence"/>
</dbReference>
<evidence type="ECO:0000313" key="3">
    <source>
        <dbReference type="Proteomes" id="UP000812287"/>
    </source>
</evidence>
<proteinExistence type="predicted"/>
<protein>
    <recommendedName>
        <fullName evidence="4">Transmembrane protein</fullName>
    </recommendedName>
</protein>
<name>A0A9P7VPN9_9AGAR</name>
<dbReference type="EMBL" id="MU250538">
    <property type="protein sequence ID" value="KAG7445111.1"/>
    <property type="molecule type" value="Genomic_DNA"/>
</dbReference>
<evidence type="ECO:0008006" key="4">
    <source>
        <dbReference type="Google" id="ProtNLM"/>
    </source>
</evidence>
<sequence>MSGVYLLLDDSNPLISYNGPWNIGVSSYGDSHCLGVGSDGSLSVTFSGTSIAFAGSTPGVLDAMPFQVNIDNGYVEDTSYLDENHYERWYQSPTLGDGIHTINLTGLVNGTDLDYVLVEAGPSTSLANSSIIIDDSSAEIRYSAGWDRNTDSLGYVDGVFFSPFGGGTTESTTQNNSFSFQFAGTAVYVYGVHKAVEGAVAAQFSVDDSPVSFVSLDPMVREDEDMVNYLFFENTRLEPGNHTLMCNVTEITGNQSFVLDYIVYAPSFVSISDKPNFFPQPGANASNPSSHSRHSASNLAISAGAIAGVVAGVTVFCFVVLALSVIWCRGGKRRIVMLSRSSSFGDATVASGGLFPPEPSMYSSDTQVVRTPLVPNRFDPNLFVSNEVWPPKYPSSRLSLSSRFRDFGIGWGYSKRTRSYPEKL</sequence>
<gene>
    <name evidence="2" type="ORF">BT62DRAFT_995076</name>
</gene>
<feature type="transmembrane region" description="Helical" evidence="1">
    <location>
        <begin position="299"/>
        <end position="328"/>
    </location>
</feature>
<keyword evidence="3" id="KW-1185">Reference proteome</keyword>
<comment type="caution">
    <text evidence="2">The sequence shown here is derived from an EMBL/GenBank/DDBJ whole genome shotgun (WGS) entry which is preliminary data.</text>
</comment>